<dbReference type="AlphaFoldDB" id="A0A6G1G4P4"/>
<dbReference type="Pfam" id="PF13289">
    <property type="entry name" value="SIR2_2"/>
    <property type="match status" value="1"/>
</dbReference>
<dbReference type="OrthoDB" id="6247875at2759"/>
<evidence type="ECO:0000256" key="3">
    <source>
        <dbReference type="ARBA" id="ARBA00014026"/>
    </source>
</evidence>
<evidence type="ECO:0000313" key="10">
    <source>
        <dbReference type="Proteomes" id="UP000504638"/>
    </source>
</evidence>
<keyword evidence="10" id="KW-1185">Reference proteome</keyword>
<accession>A0A6G1G4P4</accession>
<reference evidence="9 11" key="1">
    <citation type="submission" date="2020-01" db="EMBL/GenBank/DDBJ databases">
        <authorList>
            <consortium name="DOE Joint Genome Institute"/>
            <person name="Haridas S."/>
            <person name="Albert R."/>
            <person name="Binder M."/>
            <person name="Bloem J."/>
            <person name="Labutti K."/>
            <person name="Salamov A."/>
            <person name="Andreopoulos B."/>
            <person name="Baker S.E."/>
            <person name="Barry K."/>
            <person name="Bills G."/>
            <person name="Bluhm B.H."/>
            <person name="Cannon C."/>
            <person name="Castanera R."/>
            <person name="Culley D.E."/>
            <person name="Daum C."/>
            <person name="Ezra D."/>
            <person name="Gonzalez J.B."/>
            <person name="Henrissat B."/>
            <person name="Kuo A."/>
            <person name="Liang C."/>
            <person name="Lipzen A."/>
            <person name="Lutzoni F."/>
            <person name="Magnuson J."/>
            <person name="Mondo S."/>
            <person name="Nolan M."/>
            <person name="Ohm R."/>
            <person name="Pangilinan J."/>
            <person name="Park H.-J."/>
            <person name="Ramirez L."/>
            <person name="Alfaro M."/>
            <person name="Sun H."/>
            <person name="Tritt A."/>
            <person name="Yoshinaga Y."/>
            <person name="Zwiers L.-H."/>
            <person name="Turgeon B.G."/>
            <person name="Goodwin S.B."/>
            <person name="Spatafora J.W."/>
            <person name="Crous P.W."/>
            <person name="Grigoriev I.V."/>
        </authorList>
    </citation>
    <scope>NUCLEOTIDE SEQUENCE</scope>
    <source>
        <strain evidence="9 11">CBS 781.70</strain>
    </source>
</reference>
<evidence type="ECO:0000256" key="8">
    <source>
        <dbReference type="SAM" id="MobiDB-lite"/>
    </source>
</evidence>
<name>A0A6G1G4P4_9PEZI</name>
<dbReference type="RefSeq" id="XP_033534517.1">
    <property type="nucleotide sequence ID" value="XM_033675258.1"/>
</dbReference>
<evidence type="ECO:0000256" key="6">
    <source>
        <dbReference type="ARBA" id="ARBA00023242"/>
    </source>
</evidence>
<sequence>MVSQYSPTMPKRESETQTHQVAEKRRKIVDDNDGTQLATTPPQQHATSPLTTTIELIRLDRIRDALNNKRLVIMVGAGVTLNATATRSGDMLGELSWKGLIQNGLNYLVADGHVEEDHRSLRFARDILQDSKSQPKELLQAAGILKDFLEDAGHLPTWLHDTFSGLSEQVRHADILNVLKSFHDKGAQLLTTNYDDLLEEGHCNLPRIRRTNHEELLKFQNRDIRGVVHVHGSFHDPTDVILDTTDYYKIKTSDDVQKLLKTLWNTCTILFVGCGSGLEDPNFSALLKWACEHQNNILNRHCLLVRTGDPLNVKPLVRLQFGTSYTDLVPYLQRLLEDPEQSAAGGSTRPNRK</sequence>
<comment type="function">
    <text evidence="1">May play a role in Cajal bodies formation.</text>
</comment>
<dbReference type="SUPFAM" id="SSF52467">
    <property type="entry name" value="DHS-like NAD/FAD-binding domain"/>
    <property type="match status" value="1"/>
</dbReference>
<dbReference type="InterPro" id="IPR029035">
    <property type="entry name" value="DHS-like_NAD/FAD-binding_dom"/>
</dbReference>
<gene>
    <name evidence="9 11" type="ORF">P152DRAFT_329927</name>
</gene>
<comment type="similarity">
    <text evidence="2">Belongs to the FAM118 family.</text>
</comment>
<dbReference type="InterPro" id="IPR038916">
    <property type="entry name" value="FAM118"/>
</dbReference>
<organism evidence="9">
    <name type="scientific">Eremomyces bilateralis CBS 781.70</name>
    <dbReference type="NCBI Taxonomy" id="1392243"/>
    <lineage>
        <taxon>Eukaryota</taxon>
        <taxon>Fungi</taxon>
        <taxon>Dikarya</taxon>
        <taxon>Ascomycota</taxon>
        <taxon>Pezizomycotina</taxon>
        <taxon>Dothideomycetes</taxon>
        <taxon>Dothideomycetes incertae sedis</taxon>
        <taxon>Eremomycetales</taxon>
        <taxon>Eremomycetaceae</taxon>
        <taxon>Eremomyces</taxon>
    </lineage>
</organism>
<evidence type="ECO:0000256" key="5">
    <source>
        <dbReference type="ARBA" id="ARBA00022990"/>
    </source>
</evidence>
<feature type="region of interest" description="Disordered" evidence="8">
    <location>
        <begin position="1"/>
        <end position="48"/>
    </location>
</feature>
<dbReference type="GO" id="GO:0016604">
    <property type="term" value="C:nuclear body"/>
    <property type="evidence" value="ECO:0007669"/>
    <property type="project" value="UniProtKB-SubCell"/>
</dbReference>
<keyword evidence="4" id="KW-0597">Phosphoprotein</keyword>
<evidence type="ECO:0000256" key="7">
    <source>
        <dbReference type="ARBA" id="ARBA00034306"/>
    </source>
</evidence>
<comment type="subcellular location">
    <subcellularLocation>
        <location evidence="7">Nucleus</location>
        <location evidence="7">Nuclear body</location>
    </subcellularLocation>
</comment>
<evidence type="ECO:0000256" key="4">
    <source>
        <dbReference type="ARBA" id="ARBA00022553"/>
    </source>
</evidence>
<evidence type="ECO:0000256" key="1">
    <source>
        <dbReference type="ARBA" id="ARBA00003199"/>
    </source>
</evidence>
<evidence type="ECO:0000313" key="9">
    <source>
        <dbReference type="EMBL" id="KAF1812886.1"/>
    </source>
</evidence>
<dbReference type="GeneID" id="54415828"/>
<keyword evidence="5" id="KW-0007">Acetylation</keyword>
<dbReference type="EMBL" id="ML975156">
    <property type="protein sequence ID" value="KAF1812886.1"/>
    <property type="molecule type" value="Genomic_DNA"/>
</dbReference>
<dbReference type="PANTHER" id="PTHR28623">
    <property type="entry name" value="PROTEIN FAM118B"/>
    <property type="match status" value="1"/>
</dbReference>
<proteinExistence type="inferred from homology"/>
<feature type="compositionally biased region" description="Polar residues" evidence="8">
    <location>
        <begin position="34"/>
        <end position="48"/>
    </location>
</feature>
<protein>
    <recommendedName>
        <fullName evidence="3">Protein FAM118B</fullName>
    </recommendedName>
</protein>
<evidence type="ECO:0000313" key="11">
    <source>
        <dbReference type="RefSeq" id="XP_033534517.1"/>
    </source>
</evidence>
<reference evidence="11" key="3">
    <citation type="submission" date="2025-04" db="UniProtKB">
        <authorList>
            <consortium name="RefSeq"/>
        </authorList>
    </citation>
    <scope>IDENTIFICATION</scope>
    <source>
        <strain evidence="11">CBS 781.70</strain>
    </source>
</reference>
<dbReference type="Proteomes" id="UP000504638">
    <property type="component" value="Unplaced"/>
</dbReference>
<reference evidence="11" key="2">
    <citation type="submission" date="2020-04" db="EMBL/GenBank/DDBJ databases">
        <authorList>
            <consortium name="NCBI Genome Project"/>
        </authorList>
    </citation>
    <scope>NUCLEOTIDE SEQUENCE</scope>
    <source>
        <strain evidence="11">CBS 781.70</strain>
    </source>
</reference>
<keyword evidence="6" id="KW-0539">Nucleus</keyword>
<dbReference type="PANTHER" id="PTHR28623:SF1">
    <property type="entry name" value="PROTEIN FAM118B"/>
    <property type="match status" value="1"/>
</dbReference>
<evidence type="ECO:0000256" key="2">
    <source>
        <dbReference type="ARBA" id="ARBA00006491"/>
    </source>
</evidence>